<feature type="domain" description="Threonine/serine exporter-like N-terminal" evidence="3">
    <location>
        <begin position="38"/>
        <end position="270"/>
    </location>
</feature>
<evidence type="ECO:0000313" key="4">
    <source>
        <dbReference type="EMBL" id="OCB61938.1"/>
    </source>
</evidence>
<dbReference type="AlphaFoldDB" id="A0A1B9DDR9"/>
<evidence type="ECO:0000256" key="1">
    <source>
        <dbReference type="ARBA" id="ARBA00034125"/>
    </source>
</evidence>
<organism evidence="4 5">
    <name type="scientific">Mycobacterium malmoense</name>
    <dbReference type="NCBI Taxonomy" id="1780"/>
    <lineage>
        <taxon>Bacteria</taxon>
        <taxon>Bacillati</taxon>
        <taxon>Actinomycetota</taxon>
        <taxon>Actinomycetes</taxon>
        <taxon>Mycobacteriales</taxon>
        <taxon>Mycobacteriaceae</taxon>
        <taxon>Mycobacterium</taxon>
    </lineage>
</organism>
<feature type="transmembrane region" description="Helical" evidence="2">
    <location>
        <begin position="333"/>
        <end position="352"/>
    </location>
</feature>
<dbReference type="RefSeq" id="WP_065478599.1">
    <property type="nucleotide sequence ID" value="NZ_MBEE01000025.1"/>
</dbReference>
<reference evidence="4 5" key="1">
    <citation type="submission" date="2016-06" db="EMBL/GenBank/DDBJ databases">
        <authorList>
            <person name="Kjaerup R.B."/>
            <person name="Dalgaard T.S."/>
            <person name="Juul-Madsen H.R."/>
        </authorList>
    </citation>
    <scope>NUCLEOTIDE SEQUENCE [LARGE SCALE GENOMIC DNA]</scope>
    <source>
        <strain evidence="4 5">E3012</strain>
    </source>
</reference>
<feature type="transmembrane region" description="Helical" evidence="2">
    <location>
        <begin position="310"/>
        <end position="327"/>
    </location>
</feature>
<comment type="caution">
    <text evidence="4">The sequence shown here is derived from an EMBL/GenBank/DDBJ whole genome shotgun (WGS) entry which is preliminary data.</text>
</comment>
<keyword evidence="2" id="KW-0472">Membrane</keyword>
<feature type="transmembrane region" description="Helical" evidence="2">
    <location>
        <begin position="250"/>
        <end position="271"/>
    </location>
</feature>
<dbReference type="PANTHER" id="PTHR31082">
    <property type="entry name" value="PHEROMONE-REGULATED MEMBRANE PROTEIN 10"/>
    <property type="match status" value="1"/>
</dbReference>
<evidence type="ECO:0000259" key="3">
    <source>
        <dbReference type="Pfam" id="PF06738"/>
    </source>
</evidence>
<protein>
    <recommendedName>
        <fullName evidence="3">Threonine/serine exporter-like N-terminal domain-containing protein</fullName>
    </recommendedName>
</protein>
<proteinExistence type="inferred from homology"/>
<feature type="transmembrane region" description="Helical" evidence="2">
    <location>
        <begin position="396"/>
        <end position="416"/>
    </location>
</feature>
<dbReference type="Proteomes" id="UP000092683">
    <property type="component" value="Unassembled WGS sequence"/>
</dbReference>
<gene>
    <name evidence="4" type="ORF">A5677_12280</name>
</gene>
<dbReference type="Pfam" id="PF06738">
    <property type="entry name" value="ThrE"/>
    <property type="match status" value="1"/>
</dbReference>
<feature type="transmembrane region" description="Helical" evidence="2">
    <location>
        <begin position="213"/>
        <end position="238"/>
    </location>
</feature>
<dbReference type="InterPro" id="IPR010619">
    <property type="entry name" value="ThrE-like_N"/>
</dbReference>
<sequence>MWRRQAIRKRLALAEGSPPPIAPPDTFDDGEIAAMLRELGLAMIEMMHPTHLVRGRLRRVIARYTTKDVRIVVLPTVMLIQLGNESYEIDVTRPAGFRLDLAGRIDEITRLATLGAIAPADAVAALAQARAMPPRFNPLLTVGGYVITTLGFGMIINPTWASLWGHAFLGAVVGVILLAARFIPALNAIAPTLAAMSVTVLATWFVADAANDGLMRVIAPSLVAMLPGLALTVGAMELAGSEIIAGASRLIYGVVQLMLLVFGVALGAALAGNVAPQQPSPQIGAWGFYVAILVIGLGLYVYLSAPRGSLVWLTLAVAAALIGQKLGSLFLTPAHAGALGAALVLPVALIGGRLKHAPPALVMVLAAFWSLVPGALSFETLSQAATGGPADLRTLISAVATVFSIALGTLISWSVVNSLVAGRRGLGSASRNL</sequence>
<evidence type="ECO:0000313" key="5">
    <source>
        <dbReference type="Proteomes" id="UP000092683"/>
    </source>
</evidence>
<feature type="transmembrane region" description="Helical" evidence="2">
    <location>
        <begin position="359"/>
        <end position="376"/>
    </location>
</feature>
<feature type="transmembrane region" description="Helical" evidence="2">
    <location>
        <begin position="283"/>
        <end position="303"/>
    </location>
</feature>
<dbReference type="GO" id="GO:0022857">
    <property type="term" value="F:transmembrane transporter activity"/>
    <property type="evidence" value="ECO:0007669"/>
    <property type="project" value="InterPro"/>
</dbReference>
<keyword evidence="2" id="KW-1133">Transmembrane helix</keyword>
<comment type="similarity">
    <text evidence="1">Belongs to the ThrE exporter (TC 2.A.79) family.</text>
</comment>
<dbReference type="PANTHER" id="PTHR31082:SF4">
    <property type="entry name" value="PHEROMONE-REGULATED MEMBRANE PROTEIN 10"/>
    <property type="match status" value="1"/>
</dbReference>
<dbReference type="InterPro" id="IPR051361">
    <property type="entry name" value="ThrE/Ser_Exporter"/>
</dbReference>
<keyword evidence="2" id="KW-0812">Transmembrane</keyword>
<accession>A0A1B9DDR9</accession>
<dbReference type="EMBL" id="MBEE01000025">
    <property type="protein sequence ID" value="OCB61938.1"/>
    <property type="molecule type" value="Genomic_DNA"/>
</dbReference>
<feature type="transmembrane region" description="Helical" evidence="2">
    <location>
        <begin position="188"/>
        <end position="207"/>
    </location>
</feature>
<feature type="transmembrane region" description="Helical" evidence="2">
    <location>
        <begin position="163"/>
        <end position="183"/>
    </location>
</feature>
<feature type="transmembrane region" description="Helical" evidence="2">
    <location>
        <begin position="139"/>
        <end position="157"/>
    </location>
</feature>
<evidence type="ECO:0000256" key="2">
    <source>
        <dbReference type="SAM" id="Phobius"/>
    </source>
</evidence>
<dbReference type="OrthoDB" id="235893at2"/>
<name>A0A1B9DDR9_MYCMA</name>